<dbReference type="GO" id="GO:0006829">
    <property type="term" value="P:zinc ion transport"/>
    <property type="evidence" value="ECO:0007669"/>
    <property type="project" value="UniProtKB-KW"/>
</dbReference>
<keyword evidence="9" id="KW-1185">Reference proteome</keyword>
<reference evidence="8 9" key="1">
    <citation type="submission" date="2020-07" db="EMBL/GenBank/DDBJ databases">
        <title>Luteimonas sp. SJ-92.</title>
        <authorList>
            <person name="Huang X.-X."/>
            <person name="Xu L."/>
            <person name="Sun J.-Q."/>
        </authorList>
    </citation>
    <scope>NUCLEOTIDE SEQUENCE [LARGE SCALE GENOMIC DNA]</scope>
    <source>
        <strain evidence="8 9">SJ-92</strain>
    </source>
</reference>
<keyword evidence="5 6" id="KW-0472">Membrane</keyword>
<dbReference type="InterPro" id="IPR027469">
    <property type="entry name" value="Cation_efflux_TMD_sf"/>
</dbReference>
<keyword evidence="3 6" id="KW-0812">Transmembrane</keyword>
<accession>A0A853JHY2</accession>
<evidence type="ECO:0000256" key="3">
    <source>
        <dbReference type="ARBA" id="ARBA00022692"/>
    </source>
</evidence>
<evidence type="ECO:0000256" key="1">
    <source>
        <dbReference type="ARBA" id="ARBA00004141"/>
    </source>
</evidence>
<evidence type="ECO:0000313" key="8">
    <source>
        <dbReference type="EMBL" id="NZA28475.1"/>
    </source>
</evidence>
<organism evidence="8 9">
    <name type="scientific">Luteimonas salinisoli</name>
    <dbReference type="NCBI Taxonomy" id="2752307"/>
    <lineage>
        <taxon>Bacteria</taxon>
        <taxon>Pseudomonadati</taxon>
        <taxon>Pseudomonadota</taxon>
        <taxon>Gammaproteobacteria</taxon>
        <taxon>Lysobacterales</taxon>
        <taxon>Lysobacteraceae</taxon>
        <taxon>Luteimonas</taxon>
    </lineage>
</organism>
<keyword evidence="4 6" id="KW-1133">Transmembrane helix</keyword>
<evidence type="ECO:0000256" key="2">
    <source>
        <dbReference type="ARBA" id="ARBA00022448"/>
    </source>
</evidence>
<name>A0A853JHY2_9GAMM</name>
<feature type="domain" description="Cation efflux protein transmembrane" evidence="7">
    <location>
        <begin position="26"/>
        <end position="220"/>
    </location>
</feature>
<dbReference type="InterPro" id="IPR058533">
    <property type="entry name" value="Cation_efflux_TM"/>
</dbReference>
<dbReference type="PANTHER" id="PTHR43840:SF15">
    <property type="entry name" value="MITOCHONDRIAL METAL TRANSPORTER 1-RELATED"/>
    <property type="match status" value="1"/>
</dbReference>
<feature type="transmembrane region" description="Helical" evidence="6">
    <location>
        <begin position="126"/>
        <end position="147"/>
    </location>
</feature>
<dbReference type="Pfam" id="PF01545">
    <property type="entry name" value="Cation_efflux"/>
    <property type="match status" value="1"/>
</dbReference>
<dbReference type="EMBL" id="JACCKA010000093">
    <property type="protein sequence ID" value="NZA28475.1"/>
    <property type="molecule type" value="Genomic_DNA"/>
</dbReference>
<evidence type="ECO:0000313" key="9">
    <source>
        <dbReference type="Proteomes" id="UP000578091"/>
    </source>
</evidence>
<dbReference type="AlphaFoldDB" id="A0A853JHY2"/>
<evidence type="ECO:0000259" key="7">
    <source>
        <dbReference type="Pfam" id="PF01545"/>
    </source>
</evidence>
<evidence type="ECO:0000256" key="4">
    <source>
        <dbReference type="ARBA" id="ARBA00022989"/>
    </source>
</evidence>
<dbReference type="InterPro" id="IPR050291">
    <property type="entry name" value="CDF_Transporter"/>
</dbReference>
<dbReference type="Proteomes" id="UP000578091">
    <property type="component" value="Unassembled WGS sequence"/>
</dbReference>
<dbReference type="GO" id="GO:0016020">
    <property type="term" value="C:membrane"/>
    <property type="evidence" value="ECO:0007669"/>
    <property type="project" value="UniProtKB-SubCell"/>
</dbReference>
<comment type="caution">
    <text evidence="8">The sequence shown here is derived from an EMBL/GenBank/DDBJ whole genome shotgun (WGS) entry which is preliminary data.</text>
</comment>
<comment type="subcellular location">
    <subcellularLocation>
        <location evidence="1">Membrane</location>
        <topology evidence="1">Multi-pass membrane protein</topology>
    </subcellularLocation>
</comment>
<feature type="transmembrane region" description="Helical" evidence="6">
    <location>
        <begin position="85"/>
        <end position="106"/>
    </location>
</feature>
<dbReference type="GO" id="GO:0008324">
    <property type="term" value="F:monoatomic cation transmembrane transporter activity"/>
    <property type="evidence" value="ECO:0007669"/>
    <property type="project" value="InterPro"/>
</dbReference>
<sequence>MRGLPAAQRAALAHARRLCWWSLLWMSLVSAMMYSVMGGSQAMKTAFVEDLLSLLPPLAFLIASRFQARPADEEYVNGRTRAFDINFLIAGAALAGFGLLLLWDGLHTLLTATHPVIGTVLIGDAVVWKGWLMIGALLLSAIPPAILGRRKLKLSRKLSLKPLHADADMGKADWSTALAGVAGIVGIGFGLWWADAAAAVFISASVLHDGLTNLKGAIRDMHDARPQRIDRSDPDPLVGKVHDAVCGLEWVETCRVRFHEEGFRLSGVVFVQARDGVTTPGRLRQAHEAARAAHWRIDEIIVTLLGEEPEDGEGDQAAT</sequence>
<keyword evidence="2" id="KW-0813">Transport</keyword>
<protein>
    <submittedName>
        <fullName evidence="8">Cation transporter</fullName>
    </submittedName>
</protein>
<dbReference type="Gene3D" id="1.20.1510.10">
    <property type="entry name" value="Cation efflux protein transmembrane domain"/>
    <property type="match status" value="1"/>
</dbReference>
<feature type="transmembrane region" description="Helical" evidence="6">
    <location>
        <begin position="18"/>
        <end position="37"/>
    </location>
</feature>
<proteinExistence type="predicted"/>
<dbReference type="SUPFAM" id="SSF161111">
    <property type="entry name" value="Cation efflux protein transmembrane domain-like"/>
    <property type="match status" value="1"/>
</dbReference>
<dbReference type="PANTHER" id="PTHR43840">
    <property type="entry name" value="MITOCHONDRIAL METAL TRANSPORTER 1-RELATED"/>
    <property type="match status" value="1"/>
</dbReference>
<evidence type="ECO:0000256" key="5">
    <source>
        <dbReference type="ARBA" id="ARBA00023136"/>
    </source>
</evidence>
<gene>
    <name evidence="8" type="ORF">H0E84_19045</name>
</gene>
<dbReference type="GO" id="GO:0006826">
    <property type="term" value="P:iron ion transport"/>
    <property type="evidence" value="ECO:0007669"/>
    <property type="project" value="UniProtKB-KW"/>
</dbReference>
<evidence type="ECO:0000256" key="6">
    <source>
        <dbReference type="SAM" id="Phobius"/>
    </source>
</evidence>
<feature type="transmembrane region" description="Helical" evidence="6">
    <location>
        <begin position="174"/>
        <end position="194"/>
    </location>
</feature>
<feature type="transmembrane region" description="Helical" evidence="6">
    <location>
        <begin position="43"/>
        <end position="64"/>
    </location>
</feature>